<dbReference type="EMBL" id="JAKNFS010000023">
    <property type="protein sequence ID" value="MCG4766750.1"/>
    <property type="molecule type" value="Genomic_DNA"/>
</dbReference>
<dbReference type="GO" id="GO:0005886">
    <property type="term" value="C:plasma membrane"/>
    <property type="evidence" value="ECO:0007669"/>
    <property type="project" value="TreeGrafter"/>
</dbReference>
<dbReference type="PIRSF" id="PIRSF019466">
    <property type="entry name" value="EutH"/>
    <property type="match status" value="1"/>
</dbReference>
<feature type="transmembrane region" description="Helical" evidence="1">
    <location>
        <begin position="104"/>
        <end position="128"/>
    </location>
</feature>
<dbReference type="GO" id="GO:0034228">
    <property type="term" value="F:ethanolamine transmembrane transporter activity"/>
    <property type="evidence" value="ECO:0007669"/>
    <property type="project" value="InterPro"/>
</dbReference>
<dbReference type="RefSeq" id="WP_055267506.1">
    <property type="nucleotide sequence ID" value="NZ_CZAL01000015.1"/>
</dbReference>
<protein>
    <submittedName>
        <fullName evidence="2">Ethanolamine utilization protein EutH</fullName>
    </submittedName>
</protein>
<feature type="transmembrane region" description="Helical" evidence="1">
    <location>
        <begin position="232"/>
        <end position="253"/>
    </location>
</feature>
<feature type="transmembrane region" description="Helical" evidence="1">
    <location>
        <begin position="36"/>
        <end position="56"/>
    </location>
</feature>
<evidence type="ECO:0000313" key="4">
    <source>
        <dbReference type="Proteomes" id="UP000095709"/>
    </source>
</evidence>
<feature type="transmembrane region" description="Helical" evidence="1">
    <location>
        <begin position="140"/>
        <end position="159"/>
    </location>
</feature>
<proteinExistence type="predicted"/>
<keyword evidence="1" id="KW-0472">Membrane</keyword>
<reference evidence="2 4" key="1">
    <citation type="submission" date="2015-09" db="EMBL/GenBank/DDBJ databases">
        <authorList>
            <consortium name="Pathogen Informatics"/>
        </authorList>
    </citation>
    <scope>NUCLEOTIDE SEQUENCE [LARGE SCALE GENOMIC DNA]</scope>
    <source>
        <strain evidence="2 4">2789STDY5834885</strain>
    </source>
</reference>
<dbReference type="PANTHER" id="PTHR40089:SF1">
    <property type="entry name" value="ETHANOLAMINE PERMEASE EUTH-RELATED"/>
    <property type="match status" value="1"/>
</dbReference>
<feature type="transmembrane region" description="Helical" evidence="1">
    <location>
        <begin position="165"/>
        <end position="184"/>
    </location>
</feature>
<keyword evidence="1" id="KW-0812">Transmembrane</keyword>
<gene>
    <name evidence="2" type="ORF">ERS852498_02644</name>
    <name evidence="3" type="ORF">L0N21_14730</name>
</gene>
<feature type="transmembrane region" description="Helical" evidence="1">
    <location>
        <begin position="63"/>
        <end position="84"/>
    </location>
</feature>
<dbReference type="EMBL" id="CZAL01000015">
    <property type="protein sequence ID" value="CUP72112.1"/>
    <property type="molecule type" value="Genomic_DNA"/>
</dbReference>
<organism evidence="2 4">
    <name type="scientific">Fusicatenibacter saccharivorans</name>
    <dbReference type="NCBI Taxonomy" id="1150298"/>
    <lineage>
        <taxon>Bacteria</taxon>
        <taxon>Bacillati</taxon>
        <taxon>Bacillota</taxon>
        <taxon>Clostridia</taxon>
        <taxon>Lachnospirales</taxon>
        <taxon>Lachnospiraceae</taxon>
        <taxon>Fusicatenibacter</taxon>
    </lineage>
</organism>
<sequence>MNQIIMWIMAVGAVLGGVDRIAGNRFGLGKRFEEGFTLLGPTALSMSGIICLTPLLSRFLRFALVPIWNFFGLDAGLLAGILAIDMGGYQLAGELSASQEMVRYAGLVIAATLGCTITFTIPVGMGMLKSGDRLFFSRGMLIGTGTLPVTMIVGGLLSGLSFLQIVLQSLPVLLFCFLLMFGIWRFPEQTVRAFTVFADVIRLLTTIGLIAGAFCYMTGFSLLPDLAPLEDAMAVVSSIGIVLLGSLPTAELLQRVLKKPLSFIGRKTGMNDSSAAGLLMGIVSPVPAITMMEKMDERGKIVNAAFLVSAASTIAAHMGFTFGTDPDFVVPLLVAKLAGGIAAVCAALFFTKKSAYSKTRK</sequence>
<accession>A0A174QFM7</accession>
<dbReference type="Pfam" id="PF04346">
    <property type="entry name" value="EutH"/>
    <property type="match status" value="1"/>
</dbReference>
<dbReference type="Proteomes" id="UP001199915">
    <property type="component" value="Unassembled WGS sequence"/>
</dbReference>
<dbReference type="InterPro" id="IPR007441">
    <property type="entry name" value="EutH"/>
</dbReference>
<name>A0A174QFM7_9FIRM</name>
<reference evidence="3" key="2">
    <citation type="submission" date="2022-01" db="EMBL/GenBank/DDBJ databases">
        <title>Collection of gut derived symbiotic bacterial strains cultured from healthy donors.</title>
        <authorList>
            <person name="Lin H."/>
            <person name="Kohout C."/>
            <person name="Waligurski E."/>
            <person name="Pamer E.G."/>
        </authorList>
    </citation>
    <scope>NUCLEOTIDE SEQUENCE</scope>
    <source>
        <strain evidence="3">DFI.5.49</strain>
    </source>
</reference>
<feature type="transmembrane region" description="Helical" evidence="1">
    <location>
        <begin position="328"/>
        <end position="351"/>
    </location>
</feature>
<dbReference type="Proteomes" id="UP000095709">
    <property type="component" value="Unassembled WGS sequence"/>
</dbReference>
<dbReference type="PANTHER" id="PTHR40089">
    <property type="entry name" value="ETHANOLAMINE UTILIZATION PROTEIN EUTH"/>
    <property type="match status" value="1"/>
</dbReference>
<feature type="transmembrane region" description="Helical" evidence="1">
    <location>
        <begin position="301"/>
        <end position="322"/>
    </location>
</feature>
<dbReference type="AlphaFoldDB" id="A0A174QFM7"/>
<evidence type="ECO:0000256" key="1">
    <source>
        <dbReference type="SAM" id="Phobius"/>
    </source>
</evidence>
<evidence type="ECO:0000313" key="2">
    <source>
        <dbReference type="EMBL" id="CUP72112.1"/>
    </source>
</evidence>
<feature type="transmembrane region" description="Helical" evidence="1">
    <location>
        <begin position="196"/>
        <end position="220"/>
    </location>
</feature>
<keyword evidence="1" id="KW-1133">Transmembrane helix</keyword>
<evidence type="ECO:0000313" key="3">
    <source>
        <dbReference type="EMBL" id="MCG4766750.1"/>
    </source>
</evidence>